<dbReference type="EMBL" id="HG675689">
    <property type="protein sequence ID" value="CDJ42093.1"/>
    <property type="molecule type" value="Genomic_DNA"/>
</dbReference>
<keyword evidence="5" id="KW-0808">Transferase</keyword>
<feature type="compositionally biased region" description="Basic and acidic residues" evidence="7">
    <location>
        <begin position="101"/>
        <end position="115"/>
    </location>
</feature>
<name>U6KYT5_EIMTE</name>
<keyword evidence="3" id="KW-0337">GPI-anchor biosynthesis</keyword>
<dbReference type="GO" id="GO:0017176">
    <property type="term" value="F:phosphatidylinositol N-acetylglucosaminyltransferase activity"/>
    <property type="evidence" value="ECO:0007669"/>
    <property type="project" value="UniProtKB-EC"/>
</dbReference>
<evidence type="ECO:0000256" key="1">
    <source>
        <dbReference type="ARBA" id="ARBA00004687"/>
    </source>
</evidence>
<feature type="region of interest" description="Disordered" evidence="7">
    <location>
        <begin position="63"/>
        <end position="84"/>
    </location>
</feature>
<feature type="domain" description="PIGA GPI anchor biosynthesis" evidence="9">
    <location>
        <begin position="218"/>
        <end position="307"/>
    </location>
</feature>
<reference evidence="10" key="2">
    <citation type="submission" date="2013-10" db="EMBL/GenBank/DDBJ databases">
        <authorList>
            <person name="Aslett M."/>
        </authorList>
    </citation>
    <scope>NUCLEOTIDE SEQUENCE [LARGE SCALE GENOMIC DNA]</scope>
    <source>
        <strain evidence="10">Houghton</strain>
    </source>
</reference>
<protein>
    <recommendedName>
        <fullName evidence="2">phosphatidylinositol N-acetylglucosaminyltransferase</fullName>
        <ecNumber evidence="2">2.4.1.198</ecNumber>
    </recommendedName>
    <alternativeName>
        <fullName evidence="6">GlcNAc-PI synthesis protein</fullName>
    </alternativeName>
</protein>
<evidence type="ECO:0000313" key="10">
    <source>
        <dbReference type="EMBL" id="CDJ42093.1"/>
    </source>
</evidence>
<reference evidence="10" key="1">
    <citation type="submission" date="2013-10" db="EMBL/GenBank/DDBJ databases">
        <title>Genomic analysis of the causative agents of coccidiosis in chickens.</title>
        <authorList>
            <person name="Reid A.J."/>
            <person name="Blake D."/>
            <person name="Billington K."/>
            <person name="Browne H."/>
            <person name="Dunn M."/>
            <person name="Hung S."/>
            <person name="Kawahara F."/>
            <person name="Miranda-Saavedra D."/>
            <person name="Mourier T."/>
            <person name="Nagra H."/>
            <person name="Otto T.D."/>
            <person name="Rawlings N."/>
            <person name="Sanchez A."/>
            <person name="Sanders M."/>
            <person name="Subramaniam C."/>
            <person name="Tay Y."/>
            <person name="Dear P."/>
            <person name="Doerig C."/>
            <person name="Gruber A."/>
            <person name="Parkinson J."/>
            <person name="Shirley M."/>
            <person name="Wan K.L."/>
            <person name="Berriman M."/>
            <person name="Tomley F."/>
            <person name="Pain A."/>
        </authorList>
    </citation>
    <scope>NUCLEOTIDE SEQUENCE [LARGE SCALE GENOMIC DNA]</scope>
    <source>
        <strain evidence="10">Houghton</strain>
    </source>
</reference>
<evidence type="ECO:0000259" key="9">
    <source>
        <dbReference type="Pfam" id="PF08288"/>
    </source>
</evidence>
<accession>U6KYT5</accession>
<evidence type="ECO:0000256" key="2">
    <source>
        <dbReference type="ARBA" id="ARBA00012420"/>
    </source>
</evidence>
<dbReference type="UniPathway" id="UPA00196"/>
<feature type="domain" description="Glycosyl transferase family 1" evidence="8">
    <location>
        <begin position="375"/>
        <end position="511"/>
    </location>
</feature>
<keyword evidence="4" id="KW-0328">Glycosyltransferase</keyword>
<comment type="pathway">
    <text evidence="1">Glycolipid biosynthesis; glycosylphosphatidylinositol-anchor biosynthesis.</text>
</comment>
<dbReference type="GeneID" id="25250019"/>
<dbReference type="Gene3D" id="3.40.50.2000">
    <property type="entry name" value="Glycogen Phosphorylase B"/>
    <property type="match status" value="2"/>
</dbReference>
<feature type="region of interest" description="Disordered" evidence="7">
    <location>
        <begin position="100"/>
        <end position="156"/>
    </location>
</feature>
<dbReference type="InterPro" id="IPR039507">
    <property type="entry name" value="PIG-A/GPI3"/>
</dbReference>
<dbReference type="RefSeq" id="XP_013232843.1">
    <property type="nucleotide sequence ID" value="XM_013377389.1"/>
</dbReference>
<evidence type="ECO:0000256" key="4">
    <source>
        <dbReference type="ARBA" id="ARBA00022676"/>
    </source>
</evidence>
<feature type="compositionally biased region" description="Low complexity" evidence="7">
    <location>
        <begin position="127"/>
        <end position="140"/>
    </location>
</feature>
<dbReference type="GO" id="GO:0006506">
    <property type="term" value="P:GPI anchor biosynthetic process"/>
    <property type="evidence" value="ECO:0007669"/>
    <property type="project" value="UniProtKB-UniPathway"/>
</dbReference>
<dbReference type="GO" id="GO:0000506">
    <property type="term" value="C:glycosylphosphatidylinositol-N-acetylglucosaminyltransferase (GPI-GnT) complex"/>
    <property type="evidence" value="ECO:0007669"/>
    <property type="project" value="InterPro"/>
</dbReference>
<dbReference type="PANTHER" id="PTHR45871:SF1">
    <property type="entry name" value="PHOSPHATIDYLINOSITOL N-ACETYLGLUCOSAMINYLTRANSFERASE SUBUNIT A"/>
    <property type="match status" value="1"/>
</dbReference>
<organism evidence="10 11">
    <name type="scientific">Eimeria tenella</name>
    <name type="common">Coccidian parasite</name>
    <dbReference type="NCBI Taxonomy" id="5802"/>
    <lineage>
        <taxon>Eukaryota</taxon>
        <taxon>Sar</taxon>
        <taxon>Alveolata</taxon>
        <taxon>Apicomplexa</taxon>
        <taxon>Conoidasida</taxon>
        <taxon>Coccidia</taxon>
        <taxon>Eucoccidiorida</taxon>
        <taxon>Eimeriorina</taxon>
        <taxon>Eimeriidae</taxon>
        <taxon>Eimeria</taxon>
    </lineage>
</organism>
<dbReference type="PANTHER" id="PTHR45871">
    <property type="entry name" value="N-ACETYLGLUCOSAMINYL-PHOSPHATIDYLINOSITOL BIOSYNTHETIC PROTEIN"/>
    <property type="match status" value="1"/>
</dbReference>
<dbReference type="OrthoDB" id="734129at2759"/>
<evidence type="ECO:0000256" key="5">
    <source>
        <dbReference type="ARBA" id="ARBA00022679"/>
    </source>
</evidence>
<dbReference type="CDD" id="cd03796">
    <property type="entry name" value="GT4_PIG-A-like"/>
    <property type="match status" value="1"/>
</dbReference>
<dbReference type="Proteomes" id="UP000030747">
    <property type="component" value="Unassembled WGS sequence"/>
</dbReference>
<dbReference type="InterPro" id="IPR013234">
    <property type="entry name" value="PIGA_GPI_anchor_biosynthesis"/>
</dbReference>
<dbReference type="EC" id="2.4.1.198" evidence="2"/>
<dbReference type="Pfam" id="PF00534">
    <property type="entry name" value="Glycos_transf_1"/>
    <property type="match status" value="1"/>
</dbReference>
<sequence length="645" mass="70372">MALRGAGEEGSSKSPAMDVCYAAGPTDDREYSGCCCCHCSCSCCCSGHGGGCRRAARVVRAEEPNESSHAAVGGSCSSSSSSRSHSRFCSEAATAASSMHEAADLHRTASREPPHCPRQQAKALDGTQSTTAATSCSQNSPSHESEDAAANDSSPSRSFHKGCGAPNCFLADSIRPKRLCICMVSDFFFPSLGGVEMHIYELSVRLARKGFKVVVVTHAIDGRHGIRYLTEGIKVYYLPITCFHDRSTLVTFFTTLPLIRTVLIREKVDIVHGHQTTSTLAHESMFHARHLGYRVVYTDHSMFSFADAACIHMNKIFKFFLTHCDHCICVSHTHKENLVLRGALNPHQIAVINNAVDVPAYVPDLSKRPPPPAINILILSRLSYRKGIDLLVDIIPAVCAKYPNVTFIIGGDGPKRIILEEMREKHRIHDRVEMLGAIPHGQACSFLQRGQIFLNASLTESFCIAIVEAAACGLVVVSTDVGGIPEVLPPDMVRLASPNPAALTLQLEEAIRQVERGDVDPLALHQRVLEMYSWEDVADRVEQVYFSALFDLPMSAHLRKGISLANVPLPPNPPPLPTSQGSVKVLRALNRCGPFSGKFFALVAVVDWCLIRLVEWLFPRDSIEEAASFPSDVLYSVKTNLPSPT</sequence>
<evidence type="ECO:0000259" key="8">
    <source>
        <dbReference type="Pfam" id="PF00534"/>
    </source>
</evidence>
<dbReference type="SUPFAM" id="SSF53756">
    <property type="entry name" value="UDP-Glycosyltransferase/glycogen phosphorylase"/>
    <property type="match status" value="1"/>
</dbReference>
<evidence type="ECO:0000256" key="6">
    <source>
        <dbReference type="ARBA" id="ARBA00032160"/>
    </source>
</evidence>
<evidence type="ECO:0000256" key="7">
    <source>
        <dbReference type="SAM" id="MobiDB-lite"/>
    </source>
</evidence>
<evidence type="ECO:0000256" key="3">
    <source>
        <dbReference type="ARBA" id="ARBA00022502"/>
    </source>
</evidence>
<evidence type="ECO:0000313" key="11">
    <source>
        <dbReference type="Proteomes" id="UP000030747"/>
    </source>
</evidence>
<dbReference type="VEuPathDB" id="ToxoDB:ETH2_0623400"/>
<dbReference type="AlphaFoldDB" id="U6KYT5"/>
<keyword evidence="11" id="KW-1185">Reference proteome</keyword>
<dbReference type="InterPro" id="IPR001296">
    <property type="entry name" value="Glyco_trans_1"/>
</dbReference>
<proteinExistence type="predicted"/>
<gene>
    <name evidence="10" type="ORF">ETH_00004055</name>
</gene>
<dbReference type="VEuPathDB" id="ToxoDB:ETH_00004055"/>
<feature type="compositionally biased region" description="Low complexity" evidence="7">
    <location>
        <begin position="67"/>
        <end position="84"/>
    </location>
</feature>
<dbReference type="OMA" id="VFPLHGF"/>
<dbReference type="Pfam" id="PF08288">
    <property type="entry name" value="PIGA"/>
    <property type="match status" value="1"/>
</dbReference>